<sequence>MFLKVHELNLTTGRPVAILNEQSAKELNVHVNERVSIKKVNFKKSVVAIVDISTNLTDHGVVIASKEILEILKVKKGEIVEVSAAQKPLSVNYIIKKLNGKELNYTEIFAIISDIVENKLSEAEIAYFVSAVYLRKMSINETIDLTRAIIQAGKILNFDHKKIIADKHCIGGLAGNRTTPIVTSIIAAAIEKYKLKAVMPKTSSRAISSAAGTADVMETITNVEFSTGQIKEILERANACLVWGGAIGLAPADDKIIQVERLLSLDPESQLIASILAKKISVGSTHILIDIPFGASSKIINEIDAKKLREKFEHVAKAFKLNLKVVLTKGDEPIGNGIGPLLELRDVMAVLNREKNAPLDLENKSLFLATELFSLISNISKEKSRQVCVSLLESKAAYRAFQKIIEAQGTNLKTIDKKLELAKFKTTIVSTHNGKIEEISSKKFSSLGRMAGAPESKKAGIYLHRHLKDYVRKNDPLFDIYSENKEKLNYTAEIAKRINPIKIKPDKN</sequence>
<dbReference type="PANTHER" id="PTHR10515:SF0">
    <property type="entry name" value="THYMIDINE PHOSPHORYLASE"/>
    <property type="match status" value="1"/>
</dbReference>
<dbReference type="Pfam" id="PF02885">
    <property type="entry name" value="Glycos_trans_3N"/>
    <property type="match status" value="1"/>
</dbReference>
<gene>
    <name evidence="4" type="primary">deoA</name>
</gene>
<dbReference type="InterPro" id="IPR000312">
    <property type="entry name" value="Glycosyl_Trfase_fam3"/>
</dbReference>
<organism evidence="4">
    <name type="scientific">uncultured Candidatus Pacearchaeota archaeon</name>
    <dbReference type="NCBI Taxonomy" id="2109283"/>
    <lineage>
        <taxon>Archaea</taxon>
        <taxon>Candidatus Pacearchaeota</taxon>
        <taxon>environmental samples</taxon>
    </lineage>
</organism>
<evidence type="ECO:0000313" key="4">
    <source>
        <dbReference type="EMBL" id="VDS11026.1"/>
    </source>
</evidence>
<dbReference type="InterPro" id="IPR036320">
    <property type="entry name" value="Glycosyl_Trfase_fam3_N_dom_sf"/>
</dbReference>
<dbReference type="InterPro" id="IPR017872">
    <property type="entry name" value="Pyrmidine_PPase_CS"/>
</dbReference>
<dbReference type="InterPro" id="IPR036566">
    <property type="entry name" value="PYNP-like_C_sf"/>
</dbReference>
<dbReference type="GO" id="GO:0004645">
    <property type="term" value="F:1,4-alpha-oligoglucan phosphorylase activity"/>
    <property type="evidence" value="ECO:0007669"/>
    <property type="project" value="InterPro"/>
</dbReference>
<accession>A0A447IU42</accession>
<dbReference type="SUPFAM" id="SSF54680">
    <property type="entry name" value="Pyrimidine nucleoside phosphorylase C-terminal domain"/>
    <property type="match status" value="1"/>
</dbReference>
<keyword evidence="2" id="KW-0808">Transferase</keyword>
<dbReference type="NCBIfam" id="NF003338">
    <property type="entry name" value="PRK04350.1"/>
    <property type="match status" value="1"/>
</dbReference>
<dbReference type="SMART" id="SM00941">
    <property type="entry name" value="PYNP_C"/>
    <property type="match status" value="1"/>
</dbReference>
<dbReference type="PANTHER" id="PTHR10515">
    <property type="entry name" value="THYMIDINE PHOSPHORYLASE"/>
    <property type="match status" value="1"/>
</dbReference>
<dbReference type="InterPro" id="IPR000053">
    <property type="entry name" value="Thymidine/pyrmidine_PPase"/>
</dbReference>
<evidence type="ECO:0000256" key="2">
    <source>
        <dbReference type="ARBA" id="ARBA00022679"/>
    </source>
</evidence>
<dbReference type="InterPro" id="IPR035902">
    <property type="entry name" value="Nuc_phospho_transferase"/>
</dbReference>
<reference evidence="4" key="1">
    <citation type="submission" date="2018-12" db="EMBL/GenBank/DDBJ databases">
        <authorList>
            <person name="Jaffe A."/>
        </authorList>
    </citation>
    <scope>NUCLEOTIDE SEQUENCE</scope>
</reference>
<dbReference type="Gene3D" id="1.20.970.10">
    <property type="entry name" value="Transferase, Pyrimidine Nucleoside Phosphorylase, Chain C"/>
    <property type="match status" value="1"/>
</dbReference>
<dbReference type="AlphaFoldDB" id="A0A447IU42"/>
<dbReference type="Gene3D" id="2.40.40.20">
    <property type="match status" value="1"/>
</dbReference>
<dbReference type="GO" id="GO:0005829">
    <property type="term" value="C:cytosol"/>
    <property type="evidence" value="ECO:0007669"/>
    <property type="project" value="TreeGrafter"/>
</dbReference>
<dbReference type="GO" id="GO:0006213">
    <property type="term" value="P:pyrimidine nucleoside metabolic process"/>
    <property type="evidence" value="ECO:0007669"/>
    <property type="project" value="InterPro"/>
</dbReference>
<dbReference type="Pfam" id="PF00591">
    <property type="entry name" value="Glycos_transf_3"/>
    <property type="match status" value="1"/>
</dbReference>
<evidence type="ECO:0000259" key="3">
    <source>
        <dbReference type="SMART" id="SM00941"/>
    </source>
</evidence>
<dbReference type="GO" id="GO:0006206">
    <property type="term" value="P:pyrimidine nucleobase metabolic process"/>
    <property type="evidence" value="ECO:0007669"/>
    <property type="project" value="InterPro"/>
</dbReference>
<dbReference type="Pfam" id="PF07831">
    <property type="entry name" value="PYNP_C"/>
    <property type="match status" value="1"/>
</dbReference>
<dbReference type="InterPro" id="IPR013102">
    <property type="entry name" value="PYNP_C"/>
</dbReference>
<name>A0A447IU42_9ARCH</name>
<dbReference type="PROSITE" id="PS00647">
    <property type="entry name" value="THYMID_PHOSPHORYLASE"/>
    <property type="match status" value="1"/>
</dbReference>
<evidence type="ECO:0000256" key="1">
    <source>
        <dbReference type="ARBA" id="ARBA00022676"/>
    </source>
</evidence>
<dbReference type="Gene3D" id="3.40.1030.10">
    <property type="entry name" value="Nucleoside phosphorylase/phosphoribosyltransferase catalytic domain"/>
    <property type="match status" value="1"/>
</dbReference>
<dbReference type="Gene3D" id="3.90.1170.30">
    <property type="entry name" value="Pyrimidine nucleoside phosphorylase-like, C-terminal domain"/>
    <property type="match status" value="1"/>
</dbReference>
<dbReference type="InterPro" id="IPR013466">
    <property type="entry name" value="Thymidine/AMP_Pase"/>
</dbReference>
<dbReference type="InterPro" id="IPR017459">
    <property type="entry name" value="Glycosyl_Trfase_fam3_N_dom"/>
</dbReference>
<dbReference type="GO" id="GO:0016763">
    <property type="term" value="F:pentosyltransferase activity"/>
    <property type="evidence" value="ECO:0007669"/>
    <property type="project" value="InterPro"/>
</dbReference>
<dbReference type="EMBL" id="LR131638">
    <property type="protein sequence ID" value="VDS11026.1"/>
    <property type="molecule type" value="Genomic_DNA"/>
</dbReference>
<dbReference type="SUPFAM" id="SSF47648">
    <property type="entry name" value="Nucleoside phosphorylase/phosphoribosyltransferase N-terminal domain"/>
    <property type="match status" value="1"/>
</dbReference>
<dbReference type="NCBIfam" id="TIGR02645">
    <property type="entry name" value="ARCH_P_rylase"/>
    <property type="match status" value="1"/>
</dbReference>
<proteinExistence type="predicted"/>
<feature type="domain" description="Pyrimidine nucleoside phosphorylase C-terminal" evidence="3">
    <location>
        <begin position="435"/>
        <end position="502"/>
    </location>
</feature>
<protein>
    <submittedName>
        <fullName evidence="4">AMP phosphorylase</fullName>
    </submittedName>
</protein>
<keyword evidence="1" id="KW-0328">Glycosyltransferase</keyword>
<dbReference type="SUPFAM" id="SSF52418">
    <property type="entry name" value="Nucleoside phosphorylase/phosphoribosyltransferase catalytic domain"/>
    <property type="match status" value="1"/>
</dbReference>